<feature type="transmembrane region" description="Helical" evidence="1">
    <location>
        <begin position="39"/>
        <end position="57"/>
    </location>
</feature>
<feature type="transmembrane region" description="Helical" evidence="1">
    <location>
        <begin position="64"/>
        <end position="81"/>
    </location>
</feature>
<proteinExistence type="predicted"/>
<sequence>MLTGTLTAGKLAAHLGLVVLGFLVGVAGSLVQAGWSPGGLLLALLGVAGLCYGGAVVTGGRSGGAAAGIGWLIAVLLLSLNRPEGDFLFEAGIGSYVFLLGGMVIAVICATLAKKPQPGRPVDRLDG</sequence>
<reference evidence="2 3" key="1">
    <citation type="journal article" date="2019" name="Int. J. Syst. Evol. Microbiol.">
        <title>The Global Catalogue of Microorganisms (GCM) 10K type strain sequencing project: providing services to taxonomists for standard genome sequencing and annotation.</title>
        <authorList>
            <consortium name="The Broad Institute Genomics Platform"/>
            <consortium name="The Broad Institute Genome Sequencing Center for Infectious Disease"/>
            <person name="Wu L."/>
            <person name="Ma J."/>
        </authorList>
    </citation>
    <scope>NUCLEOTIDE SEQUENCE [LARGE SCALE GENOMIC DNA]</scope>
    <source>
        <strain evidence="2 3">JCM 4087</strain>
    </source>
</reference>
<evidence type="ECO:0000313" key="3">
    <source>
        <dbReference type="Proteomes" id="UP001501102"/>
    </source>
</evidence>
<accession>A0ABN3WQZ1</accession>
<dbReference type="Pfam" id="PF19608">
    <property type="entry name" value="DUF6113"/>
    <property type="match status" value="1"/>
</dbReference>
<evidence type="ECO:0000313" key="2">
    <source>
        <dbReference type="EMBL" id="GAA2924814.1"/>
    </source>
</evidence>
<feature type="transmembrane region" description="Helical" evidence="1">
    <location>
        <begin position="93"/>
        <end position="113"/>
    </location>
</feature>
<evidence type="ECO:0008006" key="4">
    <source>
        <dbReference type="Google" id="ProtNLM"/>
    </source>
</evidence>
<keyword evidence="1" id="KW-1133">Transmembrane helix</keyword>
<evidence type="ECO:0000256" key="1">
    <source>
        <dbReference type="SAM" id="Phobius"/>
    </source>
</evidence>
<keyword evidence="3" id="KW-1185">Reference proteome</keyword>
<gene>
    <name evidence="2" type="ORF">GCM10020221_21010</name>
</gene>
<protein>
    <recommendedName>
        <fullName evidence="4">Integral membrane protein</fullName>
    </recommendedName>
</protein>
<dbReference type="EMBL" id="BAAAXZ010000079">
    <property type="protein sequence ID" value="GAA2924814.1"/>
    <property type="molecule type" value="Genomic_DNA"/>
</dbReference>
<keyword evidence="1" id="KW-0812">Transmembrane</keyword>
<keyword evidence="1" id="KW-0472">Membrane</keyword>
<dbReference type="Proteomes" id="UP001501102">
    <property type="component" value="Unassembled WGS sequence"/>
</dbReference>
<organism evidence="2 3">
    <name type="scientific">Streptomyces thioluteus</name>
    <dbReference type="NCBI Taxonomy" id="66431"/>
    <lineage>
        <taxon>Bacteria</taxon>
        <taxon>Bacillati</taxon>
        <taxon>Actinomycetota</taxon>
        <taxon>Actinomycetes</taxon>
        <taxon>Kitasatosporales</taxon>
        <taxon>Streptomycetaceae</taxon>
        <taxon>Streptomyces</taxon>
    </lineage>
</organism>
<comment type="caution">
    <text evidence="2">The sequence shown here is derived from an EMBL/GenBank/DDBJ whole genome shotgun (WGS) entry which is preliminary data.</text>
</comment>
<feature type="transmembrane region" description="Helical" evidence="1">
    <location>
        <begin position="12"/>
        <end position="33"/>
    </location>
</feature>
<dbReference type="InterPro" id="IPR046095">
    <property type="entry name" value="DUF6113"/>
</dbReference>
<dbReference type="RefSeq" id="WP_344962542.1">
    <property type="nucleotide sequence ID" value="NZ_BAAAXZ010000079.1"/>
</dbReference>
<name>A0ABN3WQZ1_STRTU</name>